<evidence type="ECO:0000313" key="4">
    <source>
        <dbReference type="Proteomes" id="UP000316196"/>
    </source>
</evidence>
<dbReference type="InterPro" id="IPR036390">
    <property type="entry name" value="WH_DNA-bd_sf"/>
</dbReference>
<evidence type="ECO:0000313" key="3">
    <source>
        <dbReference type="EMBL" id="TQL57283.1"/>
    </source>
</evidence>
<dbReference type="GO" id="GO:0003700">
    <property type="term" value="F:DNA-binding transcription factor activity"/>
    <property type="evidence" value="ECO:0007669"/>
    <property type="project" value="InterPro"/>
</dbReference>
<feature type="compositionally biased region" description="Polar residues" evidence="1">
    <location>
        <begin position="163"/>
        <end position="172"/>
    </location>
</feature>
<organism evidence="3 4">
    <name type="scientific">Propioniferax innocua</name>
    <dbReference type="NCBI Taxonomy" id="1753"/>
    <lineage>
        <taxon>Bacteria</taxon>
        <taxon>Bacillati</taxon>
        <taxon>Actinomycetota</taxon>
        <taxon>Actinomycetes</taxon>
        <taxon>Propionibacteriales</taxon>
        <taxon>Propionibacteriaceae</taxon>
        <taxon>Propioniferax</taxon>
    </lineage>
</organism>
<reference evidence="3 4" key="1">
    <citation type="submission" date="2019-06" db="EMBL/GenBank/DDBJ databases">
        <title>Sequencing the genomes of 1000 actinobacteria strains.</title>
        <authorList>
            <person name="Klenk H.-P."/>
        </authorList>
    </citation>
    <scope>NUCLEOTIDE SEQUENCE [LARGE SCALE GENOMIC DNA]</scope>
    <source>
        <strain evidence="3 4">DSM 8251</strain>
    </source>
</reference>
<feature type="region of interest" description="Disordered" evidence="1">
    <location>
        <begin position="150"/>
        <end position="172"/>
    </location>
</feature>
<dbReference type="SUPFAM" id="SSF46785">
    <property type="entry name" value="Winged helix' DNA-binding domain"/>
    <property type="match status" value="1"/>
</dbReference>
<dbReference type="AlphaFoldDB" id="A0A542ZAC9"/>
<proteinExistence type="predicted"/>
<feature type="domain" description="HTH arsR-type" evidence="2">
    <location>
        <begin position="3"/>
        <end position="79"/>
    </location>
</feature>
<evidence type="ECO:0000256" key="1">
    <source>
        <dbReference type="SAM" id="MobiDB-lite"/>
    </source>
</evidence>
<dbReference type="Gene3D" id="1.10.10.10">
    <property type="entry name" value="Winged helix-like DNA-binding domain superfamily/Winged helix DNA-binding domain"/>
    <property type="match status" value="1"/>
</dbReference>
<sequence>MEESLKALMHPLRWRIIQQLAGGPSTAGEINAKLTDVAPATLYRHLQALLTADLIAVTDEKPVRGAVEKTYTLAGLLDDSDPSPESRRNQAALVLGLLQADVLAYLKTPLDPDPAGLTLTRTEIYATPQELDELSKALTEALTPLLHPHEGATPHHLGLIMTPETTTGQDDS</sequence>
<dbReference type="EMBL" id="VFOR01000003">
    <property type="protein sequence ID" value="TQL57283.1"/>
    <property type="molecule type" value="Genomic_DNA"/>
</dbReference>
<evidence type="ECO:0000259" key="2">
    <source>
        <dbReference type="SMART" id="SM00418"/>
    </source>
</evidence>
<dbReference type="Pfam" id="PF12840">
    <property type="entry name" value="HTH_20"/>
    <property type="match status" value="1"/>
</dbReference>
<dbReference type="RefSeq" id="WP_142094375.1">
    <property type="nucleotide sequence ID" value="NZ_BAAAMD010000003.1"/>
</dbReference>
<dbReference type="Proteomes" id="UP000316196">
    <property type="component" value="Unassembled WGS sequence"/>
</dbReference>
<dbReference type="InterPro" id="IPR011991">
    <property type="entry name" value="ArsR-like_HTH"/>
</dbReference>
<dbReference type="CDD" id="cd00090">
    <property type="entry name" value="HTH_ARSR"/>
    <property type="match status" value="1"/>
</dbReference>
<gene>
    <name evidence="3" type="ORF">FB460_2359</name>
</gene>
<dbReference type="InterPro" id="IPR001845">
    <property type="entry name" value="HTH_ArsR_DNA-bd_dom"/>
</dbReference>
<dbReference type="SMART" id="SM00418">
    <property type="entry name" value="HTH_ARSR"/>
    <property type="match status" value="1"/>
</dbReference>
<dbReference type="Gene3D" id="6.10.140.2180">
    <property type="match status" value="1"/>
</dbReference>
<keyword evidence="4" id="KW-1185">Reference proteome</keyword>
<protein>
    <submittedName>
        <fullName evidence="3">Helix-turn-helix protein</fullName>
    </submittedName>
</protein>
<dbReference type="InterPro" id="IPR036388">
    <property type="entry name" value="WH-like_DNA-bd_sf"/>
</dbReference>
<dbReference type="OrthoDB" id="5949858at2"/>
<comment type="caution">
    <text evidence="3">The sequence shown here is derived from an EMBL/GenBank/DDBJ whole genome shotgun (WGS) entry which is preliminary data.</text>
</comment>
<name>A0A542ZAC9_9ACTN</name>
<accession>A0A542ZAC9</accession>